<dbReference type="SUPFAM" id="SSF56235">
    <property type="entry name" value="N-terminal nucleophile aminohydrolases (Ntn hydrolases)"/>
    <property type="match status" value="1"/>
</dbReference>
<dbReference type="GO" id="GO:0005737">
    <property type="term" value="C:cytoplasm"/>
    <property type="evidence" value="ECO:0007669"/>
    <property type="project" value="UniProtKB-SubCell"/>
</dbReference>
<dbReference type="InParanoid" id="B3MTA6"/>
<dbReference type="GeneID" id="6505967"/>
<dbReference type="PROSITE" id="PS00854">
    <property type="entry name" value="PROTEASOME_BETA_1"/>
    <property type="match status" value="1"/>
</dbReference>
<dbReference type="CDD" id="cd03760">
    <property type="entry name" value="proteasome_beta_type_4"/>
    <property type="match status" value="1"/>
</dbReference>
<dbReference type="EMBL" id="CH902623">
    <property type="protein sequence ID" value="EDV30496.1"/>
    <property type="molecule type" value="Genomic_DNA"/>
</dbReference>
<evidence type="ECO:0000256" key="6">
    <source>
        <dbReference type="PIRNR" id="PIRNR001213"/>
    </source>
</evidence>
<evidence type="ECO:0000256" key="4">
    <source>
        <dbReference type="ARBA" id="ARBA00024953"/>
    </source>
</evidence>
<evidence type="ECO:0000256" key="1">
    <source>
        <dbReference type="ARBA" id="ARBA00022490"/>
    </source>
</evidence>
<dbReference type="AlphaFoldDB" id="B3MTA6"/>
<dbReference type="Proteomes" id="UP000007801">
    <property type="component" value="Unassembled WGS sequence"/>
</dbReference>
<keyword evidence="7" id="KW-0378">Hydrolase</keyword>
<comment type="subcellular location">
    <subcellularLocation>
        <location evidence="6">Cytoplasm</location>
    </subcellularLocation>
    <subcellularLocation>
        <location evidence="6">Nucleus</location>
    </subcellularLocation>
</comment>
<dbReference type="GO" id="GO:0051603">
    <property type="term" value="P:proteolysis involved in protein catabolic process"/>
    <property type="evidence" value="ECO:0007669"/>
    <property type="project" value="InterPro"/>
</dbReference>
<dbReference type="eggNOG" id="KOG0185">
    <property type="taxonomic scope" value="Eukaryota"/>
</dbReference>
<dbReference type="PhylomeDB" id="B3MTA6"/>
<dbReference type="GO" id="GO:0016787">
    <property type="term" value="F:hydrolase activity"/>
    <property type="evidence" value="ECO:0007669"/>
    <property type="project" value="UniProtKB-KW"/>
</dbReference>
<evidence type="ECO:0000313" key="8">
    <source>
        <dbReference type="Proteomes" id="UP000007801"/>
    </source>
</evidence>
<evidence type="ECO:0000313" key="7">
    <source>
        <dbReference type="EMBL" id="EDV30496.1"/>
    </source>
</evidence>
<keyword evidence="3 6" id="KW-0539">Nucleus</keyword>
<dbReference type="InterPro" id="IPR016295">
    <property type="entry name" value="Proteasome_beta4"/>
</dbReference>
<sequence>MWSSNIYRFRQPLWPGDAYDFNADPLQHTHKLPLEYTTPGPFGTKHSTAAITTGSSVIGIRFDKGVMMAADTLVSYGSLARYQNMERIFMINNNILFGGCGDFADIQSIIRGIEQKIVEDQCNGDDIEMKPKALGQWMTRVLYDRRTQMNPLLVDVVLGGLDVQGKPYLANVDLRGRSHDDFVIATGFARHLTIPFIRSAKPKDRDFNMDEAHEMIKRSMQILYYRDTRNNSQYTLGVCSPKNCGIEGPYQVAENWSYAAGIKGY</sequence>
<evidence type="ECO:0000256" key="2">
    <source>
        <dbReference type="ARBA" id="ARBA00022942"/>
    </source>
</evidence>
<evidence type="ECO:0000256" key="5">
    <source>
        <dbReference type="ARBA" id="ARBA00026071"/>
    </source>
</evidence>
<dbReference type="PANTHER" id="PTHR32194">
    <property type="entry name" value="METALLOPROTEASE TLDD"/>
    <property type="match status" value="1"/>
</dbReference>
<gene>
    <name evidence="7" type="primary">Dana\GF23325</name>
    <name evidence="7" type="synonym">dana_GLEANR_7978</name>
    <name evidence="7" type="ORF">GF23325</name>
</gene>
<dbReference type="OMA" id="FHDVQMY"/>
<reference evidence="7 8" key="1">
    <citation type="journal article" date="2007" name="Nature">
        <title>Evolution of genes and genomes on the Drosophila phylogeny.</title>
        <authorList>
            <consortium name="Drosophila 12 Genomes Consortium"/>
            <person name="Clark A.G."/>
            <person name="Eisen M.B."/>
            <person name="Smith D.R."/>
            <person name="Bergman C.M."/>
            <person name="Oliver B."/>
            <person name="Markow T.A."/>
            <person name="Kaufman T.C."/>
            <person name="Kellis M."/>
            <person name="Gelbart W."/>
            <person name="Iyer V.N."/>
            <person name="Pollard D.A."/>
            <person name="Sackton T.B."/>
            <person name="Larracuente A.M."/>
            <person name="Singh N.D."/>
            <person name="Abad J.P."/>
            <person name="Abt D.N."/>
            <person name="Adryan B."/>
            <person name="Aguade M."/>
            <person name="Akashi H."/>
            <person name="Anderson W.W."/>
            <person name="Aquadro C.F."/>
            <person name="Ardell D.H."/>
            <person name="Arguello R."/>
            <person name="Artieri C.G."/>
            <person name="Barbash D.A."/>
            <person name="Barker D."/>
            <person name="Barsanti P."/>
            <person name="Batterham P."/>
            <person name="Batzoglou S."/>
            <person name="Begun D."/>
            <person name="Bhutkar A."/>
            <person name="Blanco E."/>
            <person name="Bosak S.A."/>
            <person name="Bradley R.K."/>
            <person name="Brand A.D."/>
            <person name="Brent M.R."/>
            <person name="Brooks A.N."/>
            <person name="Brown R.H."/>
            <person name="Butlin R.K."/>
            <person name="Caggese C."/>
            <person name="Calvi B.R."/>
            <person name="Bernardo de Carvalho A."/>
            <person name="Caspi A."/>
            <person name="Castrezana S."/>
            <person name="Celniker S.E."/>
            <person name="Chang J.L."/>
            <person name="Chapple C."/>
            <person name="Chatterji S."/>
            <person name="Chinwalla A."/>
            <person name="Civetta A."/>
            <person name="Clifton S.W."/>
            <person name="Comeron J.M."/>
            <person name="Costello J.C."/>
            <person name="Coyne J.A."/>
            <person name="Daub J."/>
            <person name="David R.G."/>
            <person name="Delcher A.L."/>
            <person name="Delehaunty K."/>
            <person name="Do C.B."/>
            <person name="Ebling H."/>
            <person name="Edwards K."/>
            <person name="Eickbush T."/>
            <person name="Evans J.D."/>
            <person name="Filipski A."/>
            <person name="Findeiss S."/>
            <person name="Freyhult E."/>
            <person name="Fulton L."/>
            <person name="Fulton R."/>
            <person name="Garcia A.C."/>
            <person name="Gardiner A."/>
            <person name="Garfield D.A."/>
            <person name="Garvin B.E."/>
            <person name="Gibson G."/>
            <person name="Gilbert D."/>
            <person name="Gnerre S."/>
            <person name="Godfrey J."/>
            <person name="Good R."/>
            <person name="Gotea V."/>
            <person name="Gravely B."/>
            <person name="Greenberg A.J."/>
            <person name="Griffiths-Jones S."/>
            <person name="Gross S."/>
            <person name="Guigo R."/>
            <person name="Gustafson E.A."/>
            <person name="Haerty W."/>
            <person name="Hahn M.W."/>
            <person name="Halligan D.L."/>
            <person name="Halpern A.L."/>
            <person name="Halter G.M."/>
            <person name="Han M.V."/>
            <person name="Heger A."/>
            <person name="Hillier L."/>
            <person name="Hinrichs A.S."/>
            <person name="Holmes I."/>
            <person name="Hoskins R.A."/>
            <person name="Hubisz M.J."/>
            <person name="Hultmark D."/>
            <person name="Huntley M.A."/>
            <person name="Jaffe D.B."/>
            <person name="Jagadeeshan S."/>
            <person name="Jeck W.R."/>
            <person name="Johnson J."/>
            <person name="Jones C.D."/>
            <person name="Jordan W.C."/>
            <person name="Karpen G.H."/>
            <person name="Kataoka E."/>
            <person name="Keightley P.D."/>
            <person name="Kheradpour P."/>
            <person name="Kirkness E.F."/>
            <person name="Koerich L.B."/>
            <person name="Kristiansen K."/>
            <person name="Kudrna D."/>
            <person name="Kulathinal R.J."/>
            <person name="Kumar S."/>
            <person name="Kwok R."/>
            <person name="Lander E."/>
            <person name="Langley C.H."/>
            <person name="Lapoint R."/>
            <person name="Lazzaro B.P."/>
            <person name="Lee S.J."/>
            <person name="Levesque L."/>
            <person name="Li R."/>
            <person name="Lin C.F."/>
            <person name="Lin M.F."/>
            <person name="Lindblad-Toh K."/>
            <person name="Llopart A."/>
            <person name="Long M."/>
            <person name="Low L."/>
            <person name="Lozovsky E."/>
            <person name="Lu J."/>
            <person name="Luo M."/>
            <person name="Machado C.A."/>
            <person name="Makalowski W."/>
            <person name="Marzo M."/>
            <person name="Matsuda M."/>
            <person name="Matzkin L."/>
            <person name="McAllister B."/>
            <person name="McBride C.S."/>
            <person name="McKernan B."/>
            <person name="McKernan K."/>
            <person name="Mendez-Lago M."/>
            <person name="Minx P."/>
            <person name="Mollenhauer M.U."/>
            <person name="Montooth K."/>
            <person name="Mount S.M."/>
            <person name="Mu X."/>
            <person name="Myers E."/>
            <person name="Negre B."/>
            <person name="Newfeld S."/>
            <person name="Nielsen R."/>
            <person name="Noor M.A."/>
            <person name="O'Grady P."/>
            <person name="Pachter L."/>
            <person name="Papaceit M."/>
            <person name="Parisi M.J."/>
            <person name="Parisi M."/>
            <person name="Parts L."/>
            <person name="Pedersen J.S."/>
            <person name="Pesole G."/>
            <person name="Phillippy A.M."/>
            <person name="Ponting C.P."/>
            <person name="Pop M."/>
            <person name="Porcelli D."/>
            <person name="Powell J.R."/>
            <person name="Prohaska S."/>
            <person name="Pruitt K."/>
            <person name="Puig M."/>
            <person name="Quesneville H."/>
            <person name="Ram K.R."/>
            <person name="Rand D."/>
            <person name="Rasmussen M.D."/>
            <person name="Reed L.K."/>
            <person name="Reenan R."/>
            <person name="Reily A."/>
            <person name="Remington K.A."/>
            <person name="Rieger T.T."/>
            <person name="Ritchie M.G."/>
            <person name="Robin C."/>
            <person name="Rogers Y.H."/>
            <person name="Rohde C."/>
            <person name="Rozas J."/>
            <person name="Rubenfield M.J."/>
            <person name="Ruiz A."/>
            <person name="Russo S."/>
            <person name="Salzberg S.L."/>
            <person name="Sanchez-Gracia A."/>
            <person name="Saranga D.J."/>
            <person name="Sato H."/>
            <person name="Schaeffer S.W."/>
            <person name="Schatz M.C."/>
            <person name="Schlenke T."/>
            <person name="Schwartz R."/>
            <person name="Segarra C."/>
            <person name="Singh R.S."/>
            <person name="Sirot L."/>
            <person name="Sirota M."/>
            <person name="Sisneros N.B."/>
            <person name="Smith C.D."/>
            <person name="Smith T.F."/>
            <person name="Spieth J."/>
            <person name="Stage D.E."/>
            <person name="Stark A."/>
            <person name="Stephan W."/>
            <person name="Strausberg R.L."/>
            <person name="Strempel S."/>
            <person name="Sturgill D."/>
            <person name="Sutton G."/>
            <person name="Sutton G.G."/>
            <person name="Tao W."/>
            <person name="Teichmann S."/>
            <person name="Tobari Y.N."/>
            <person name="Tomimura Y."/>
            <person name="Tsolas J.M."/>
            <person name="Valente V.L."/>
            <person name="Venter E."/>
            <person name="Venter J.C."/>
            <person name="Vicario S."/>
            <person name="Vieira F.G."/>
            <person name="Vilella A.J."/>
            <person name="Villasante A."/>
            <person name="Walenz B."/>
            <person name="Wang J."/>
            <person name="Wasserman M."/>
            <person name="Watts T."/>
            <person name="Wilson D."/>
            <person name="Wilson R.K."/>
            <person name="Wing R.A."/>
            <person name="Wolfner M.F."/>
            <person name="Wong A."/>
            <person name="Wong G.K."/>
            <person name="Wu C.I."/>
            <person name="Wu G."/>
            <person name="Yamamoto D."/>
            <person name="Yang H.P."/>
            <person name="Yang S.P."/>
            <person name="Yorke J.A."/>
            <person name="Yoshida K."/>
            <person name="Zdobnov E."/>
            <person name="Zhang P."/>
            <person name="Zhang Y."/>
            <person name="Zimin A.V."/>
            <person name="Baldwin J."/>
            <person name="Abdouelleil A."/>
            <person name="Abdulkadir J."/>
            <person name="Abebe A."/>
            <person name="Abera B."/>
            <person name="Abreu J."/>
            <person name="Acer S.C."/>
            <person name="Aftuck L."/>
            <person name="Alexander A."/>
            <person name="An P."/>
            <person name="Anderson E."/>
            <person name="Anderson S."/>
            <person name="Arachi H."/>
            <person name="Azer M."/>
            <person name="Bachantsang P."/>
            <person name="Barry A."/>
            <person name="Bayul T."/>
            <person name="Berlin A."/>
            <person name="Bessette D."/>
            <person name="Bloom T."/>
            <person name="Blye J."/>
            <person name="Boguslavskiy L."/>
            <person name="Bonnet C."/>
            <person name="Boukhgalter B."/>
            <person name="Bourzgui I."/>
            <person name="Brown A."/>
            <person name="Cahill P."/>
            <person name="Channer S."/>
            <person name="Cheshatsang Y."/>
            <person name="Chuda L."/>
            <person name="Citroen M."/>
            <person name="Collymore A."/>
            <person name="Cooke P."/>
            <person name="Costello M."/>
            <person name="D'Aco K."/>
            <person name="Daza R."/>
            <person name="De Haan G."/>
            <person name="DeGray S."/>
            <person name="DeMaso C."/>
            <person name="Dhargay N."/>
            <person name="Dooley K."/>
            <person name="Dooley E."/>
            <person name="Doricent M."/>
            <person name="Dorje P."/>
            <person name="Dorjee K."/>
            <person name="Dupes A."/>
            <person name="Elong R."/>
            <person name="Falk J."/>
            <person name="Farina A."/>
            <person name="Faro S."/>
            <person name="Ferguson D."/>
            <person name="Fisher S."/>
            <person name="Foley C.D."/>
            <person name="Franke A."/>
            <person name="Friedrich D."/>
            <person name="Gadbois L."/>
            <person name="Gearin G."/>
            <person name="Gearin C.R."/>
            <person name="Giannoukos G."/>
            <person name="Goode T."/>
            <person name="Graham J."/>
            <person name="Grandbois E."/>
            <person name="Grewal S."/>
            <person name="Gyaltsen K."/>
            <person name="Hafez N."/>
            <person name="Hagos B."/>
            <person name="Hall J."/>
            <person name="Henson C."/>
            <person name="Hollinger A."/>
            <person name="Honan T."/>
            <person name="Huard M.D."/>
            <person name="Hughes L."/>
            <person name="Hurhula B."/>
            <person name="Husby M.E."/>
            <person name="Kamat A."/>
            <person name="Kanga B."/>
            <person name="Kashin S."/>
            <person name="Khazanovich D."/>
            <person name="Kisner P."/>
            <person name="Lance K."/>
            <person name="Lara M."/>
            <person name="Lee W."/>
            <person name="Lennon N."/>
            <person name="Letendre F."/>
            <person name="LeVine R."/>
            <person name="Lipovsky A."/>
            <person name="Liu X."/>
            <person name="Liu J."/>
            <person name="Liu S."/>
            <person name="Lokyitsang T."/>
            <person name="Lokyitsang Y."/>
            <person name="Lubonja R."/>
            <person name="Lui A."/>
            <person name="MacDonald P."/>
            <person name="Magnisalis V."/>
            <person name="Maru K."/>
            <person name="Matthews C."/>
            <person name="McCusker W."/>
            <person name="McDonough S."/>
            <person name="Mehta T."/>
            <person name="Meldrim J."/>
            <person name="Meneus L."/>
            <person name="Mihai O."/>
            <person name="Mihalev A."/>
            <person name="Mihova T."/>
            <person name="Mittelman R."/>
            <person name="Mlenga V."/>
            <person name="Montmayeur A."/>
            <person name="Mulrain L."/>
            <person name="Navidi A."/>
            <person name="Naylor J."/>
            <person name="Negash T."/>
            <person name="Nguyen T."/>
            <person name="Nguyen N."/>
            <person name="Nicol R."/>
            <person name="Norbu C."/>
            <person name="Norbu N."/>
            <person name="Novod N."/>
            <person name="O'Neill B."/>
            <person name="Osman S."/>
            <person name="Markiewicz E."/>
            <person name="Oyono O.L."/>
            <person name="Patti C."/>
            <person name="Phunkhang P."/>
            <person name="Pierre F."/>
            <person name="Priest M."/>
            <person name="Raghuraman S."/>
            <person name="Rege F."/>
            <person name="Reyes R."/>
            <person name="Rise C."/>
            <person name="Rogov P."/>
            <person name="Ross K."/>
            <person name="Ryan E."/>
            <person name="Settipalli S."/>
            <person name="Shea T."/>
            <person name="Sherpa N."/>
            <person name="Shi L."/>
            <person name="Shih D."/>
            <person name="Sparrow T."/>
            <person name="Spaulding J."/>
            <person name="Stalker J."/>
            <person name="Stange-Thomann N."/>
            <person name="Stavropoulos S."/>
            <person name="Stone C."/>
            <person name="Strader C."/>
            <person name="Tesfaye S."/>
            <person name="Thomson T."/>
            <person name="Thoulutsang Y."/>
            <person name="Thoulutsang D."/>
            <person name="Topham K."/>
            <person name="Topping I."/>
            <person name="Tsamla T."/>
            <person name="Vassiliev H."/>
            <person name="Vo A."/>
            <person name="Wangchuk T."/>
            <person name="Wangdi T."/>
            <person name="Weiand M."/>
            <person name="Wilkinson J."/>
            <person name="Wilson A."/>
            <person name="Yadav S."/>
            <person name="Young G."/>
            <person name="Yu Q."/>
            <person name="Zembek L."/>
            <person name="Zhong D."/>
            <person name="Zimmer A."/>
            <person name="Zwirko Z."/>
            <person name="Jaffe D.B."/>
            <person name="Alvarez P."/>
            <person name="Brockman W."/>
            <person name="Butler J."/>
            <person name="Chin C."/>
            <person name="Gnerre S."/>
            <person name="Grabherr M."/>
            <person name="Kleber M."/>
            <person name="Mauceli E."/>
            <person name="MacCallum I."/>
        </authorList>
    </citation>
    <scope>NUCLEOTIDE SEQUENCE [LARGE SCALE GENOMIC DNA]</scope>
    <source>
        <strain evidence="8">Tucson 14024-0371.13</strain>
    </source>
</reference>
<dbReference type="GO" id="GO:0019774">
    <property type="term" value="C:proteasome core complex, beta-subunit complex"/>
    <property type="evidence" value="ECO:0007669"/>
    <property type="project" value="UniProtKB-UniRule"/>
</dbReference>
<dbReference type="OrthoDB" id="7854943at2759"/>
<dbReference type="InterPro" id="IPR029055">
    <property type="entry name" value="Ntn_hydrolases_N"/>
</dbReference>
<dbReference type="GO" id="GO:0005634">
    <property type="term" value="C:nucleus"/>
    <property type="evidence" value="ECO:0007669"/>
    <property type="project" value="UniProtKB-SubCell"/>
</dbReference>
<keyword evidence="1 6" id="KW-0963">Cytoplasm</keyword>
<comment type="subunit">
    <text evidence="5">The 26S proteasome consists of a 20S proteasome core and two 19S regulatory subunits. The 20S proteasome core is composed of 28 subunits that are arranged in four stacked rings, resulting in a barrel-shaped structure. The two end rings are each formed by seven alpha subunits, and the two central rings are each formed by seven beta subunits. The catalytic chamber with the active sites is on the inside of the barrel.</text>
</comment>
<dbReference type="Pfam" id="PF00227">
    <property type="entry name" value="Proteasome"/>
    <property type="match status" value="1"/>
</dbReference>
<comment type="function">
    <text evidence="4">Non-catalytic component of the proteasome, a multicatalytic proteinase complex which is characterized by its ability to cleave peptides with Arg, Phe, Tyr, Leu, and Glu adjacent to the leaving group at neutral or slightly basic pH. The proteasome has an ATP-dependent proteolytic activity.</text>
</comment>
<dbReference type="KEGG" id="dan:6505967"/>
<dbReference type="PANTHER" id="PTHR32194:SF6">
    <property type="entry name" value="PROTEASOME SUBUNIT BETA"/>
    <property type="match status" value="1"/>
</dbReference>
<dbReference type="InterPro" id="IPR016050">
    <property type="entry name" value="Proteasome_bsu_CS"/>
</dbReference>
<accession>B3MTA6</accession>
<dbReference type="HOGENOM" id="CLU_072435_0_1_1"/>
<comment type="similarity">
    <text evidence="6">Belongs to the peptidase T1B family.</text>
</comment>
<dbReference type="PIRSF" id="PIRSF001213">
    <property type="entry name" value="Psome_endopept_beta"/>
    <property type="match status" value="1"/>
</dbReference>
<keyword evidence="8" id="KW-1185">Reference proteome</keyword>
<dbReference type="InterPro" id="IPR023333">
    <property type="entry name" value="Proteasome_suB-type"/>
</dbReference>
<organism evidence="7 8">
    <name type="scientific">Drosophila ananassae</name>
    <name type="common">Fruit fly</name>
    <dbReference type="NCBI Taxonomy" id="7217"/>
    <lineage>
        <taxon>Eukaryota</taxon>
        <taxon>Metazoa</taxon>
        <taxon>Ecdysozoa</taxon>
        <taxon>Arthropoda</taxon>
        <taxon>Hexapoda</taxon>
        <taxon>Insecta</taxon>
        <taxon>Pterygota</taxon>
        <taxon>Neoptera</taxon>
        <taxon>Endopterygota</taxon>
        <taxon>Diptera</taxon>
        <taxon>Brachycera</taxon>
        <taxon>Muscomorpha</taxon>
        <taxon>Ephydroidea</taxon>
        <taxon>Drosophilidae</taxon>
        <taxon>Drosophila</taxon>
        <taxon>Sophophora</taxon>
    </lineage>
</organism>
<proteinExistence type="inferred from homology"/>
<dbReference type="PROSITE" id="PS51476">
    <property type="entry name" value="PROTEASOME_BETA_2"/>
    <property type="match status" value="1"/>
</dbReference>
<dbReference type="SMR" id="B3MTA6"/>
<dbReference type="Gene3D" id="3.60.20.10">
    <property type="entry name" value="Glutamine Phosphoribosylpyrophosphate, subunit 1, domain 1"/>
    <property type="match status" value="1"/>
</dbReference>
<keyword evidence="2 6" id="KW-0647">Proteasome</keyword>
<name>B3MTA6_DROAN</name>
<dbReference type="STRING" id="7217.B3MTA6"/>
<dbReference type="InterPro" id="IPR001353">
    <property type="entry name" value="Proteasome_sua/b"/>
</dbReference>
<protein>
    <recommendedName>
        <fullName evidence="6">Proteasome subunit beta</fullName>
    </recommendedName>
</protein>
<evidence type="ECO:0000256" key="3">
    <source>
        <dbReference type="ARBA" id="ARBA00023242"/>
    </source>
</evidence>